<dbReference type="InterPro" id="IPR040079">
    <property type="entry name" value="Glutathione_S-Trfase"/>
</dbReference>
<dbReference type="Gene3D" id="1.20.1050.10">
    <property type="match status" value="1"/>
</dbReference>
<dbReference type="Pfam" id="PF02798">
    <property type="entry name" value="GST_N"/>
    <property type="match status" value="1"/>
</dbReference>
<dbReference type="PANTHER" id="PTHR44051">
    <property type="entry name" value="GLUTATHIONE S-TRANSFERASE-RELATED"/>
    <property type="match status" value="1"/>
</dbReference>
<dbReference type="Gene3D" id="3.40.30.10">
    <property type="entry name" value="Glutaredoxin"/>
    <property type="match status" value="1"/>
</dbReference>
<dbReference type="PANTHER" id="PTHR44051:SF6">
    <property type="entry name" value="GLUTATHIONE S-TRANSFERASE II"/>
    <property type="match status" value="1"/>
</dbReference>
<evidence type="ECO:0000256" key="2">
    <source>
        <dbReference type="RuleBase" id="RU003494"/>
    </source>
</evidence>
<reference evidence="5 6" key="1">
    <citation type="submission" date="2013-03" db="EMBL/GenBank/DDBJ databases">
        <title>The Genome Sequence of Exophiala aquamarina CBS 119918.</title>
        <authorList>
            <consortium name="The Broad Institute Genomics Platform"/>
            <person name="Cuomo C."/>
            <person name="de Hoog S."/>
            <person name="Gorbushina A."/>
            <person name="Walker B."/>
            <person name="Young S.K."/>
            <person name="Zeng Q."/>
            <person name="Gargeya S."/>
            <person name="Fitzgerald M."/>
            <person name="Haas B."/>
            <person name="Abouelleil A."/>
            <person name="Allen A.W."/>
            <person name="Alvarado L."/>
            <person name="Arachchi H.M."/>
            <person name="Berlin A.M."/>
            <person name="Chapman S.B."/>
            <person name="Gainer-Dewar J."/>
            <person name="Goldberg J."/>
            <person name="Griggs A."/>
            <person name="Gujja S."/>
            <person name="Hansen M."/>
            <person name="Howarth C."/>
            <person name="Imamovic A."/>
            <person name="Ireland A."/>
            <person name="Larimer J."/>
            <person name="McCowan C."/>
            <person name="Murphy C."/>
            <person name="Pearson M."/>
            <person name="Poon T.W."/>
            <person name="Priest M."/>
            <person name="Roberts A."/>
            <person name="Saif S."/>
            <person name="Shea T."/>
            <person name="Sisk P."/>
            <person name="Sykes S."/>
            <person name="Wortman J."/>
            <person name="Nusbaum C."/>
            <person name="Birren B."/>
        </authorList>
    </citation>
    <scope>NUCLEOTIDE SEQUENCE [LARGE SCALE GENOMIC DNA]</scope>
    <source>
        <strain evidence="5 6">CBS 119918</strain>
    </source>
</reference>
<evidence type="ECO:0008006" key="7">
    <source>
        <dbReference type="Google" id="ProtNLM"/>
    </source>
</evidence>
<dbReference type="InterPro" id="IPR004046">
    <property type="entry name" value="GST_C"/>
</dbReference>
<proteinExistence type="inferred from homology"/>
<dbReference type="InterPro" id="IPR036249">
    <property type="entry name" value="Thioredoxin-like_sf"/>
</dbReference>
<evidence type="ECO:0000259" key="4">
    <source>
        <dbReference type="PROSITE" id="PS50405"/>
    </source>
</evidence>
<evidence type="ECO:0000313" key="6">
    <source>
        <dbReference type="Proteomes" id="UP000027920"/>
    </source>
</evidence>
<dbReference type="SUPFAM" id="SSF47616">
    <property type="entry name" value="GST C-terminal domain-like"/>
    <property type="match status" value="1"/>
</dbReference>
<dbReference type="InterPro" id="IPR004045">
    <property type="entry name" value="Glutathione_S-Trfase_N"/>
</dbReference>
<evidence type="ECO:0000256" key="1">
    <source>
        <dbReference type="ARBA" id="ARBA00007409"/>
    </source>
</evidence>
<comment type="caution">
    <text evidence="5">The sequence shown here is derived from an EMBL/GenBank/DDBJ whole genome shotgun (WGS) entry which is preliminary data.</text>
</comment>
<evidence type="ECO:0000313" key="5">
    <source>
        <dbReference type="EMBL" id="KEF56863.1"/>
    </source>
</evidence>
<dbReference type="InterPro" id="IPR010987">
    <property type="entry name" value="Glutathione-S-Trfase_C-like"/>
</dbReference>
<keyword evidence="6" id="KW-1185">Reference proteome</keyword>
<dbReference type="InterPro" id="IPR036282">
    <property type="entry name" value="Glutathione-S-Trfase_C_sf"/>
</dbReference>
<dbReference type="SFLD" id="SFLDS00019">
    <property type="entry name" value="Glutathione_Transferase_(cytos"/>
    <property type="match status" value="1"/>
</dbReference>
<dbReference type="SFLD" id="SFLDG00358">
    <property type="entry name" value="Main_(cytGST)"/>
    <property type="match status" value="1"/>
</dbReference>
<dbReference type="PROSITE" id="PS50404">
    <property type="entry name" value="GST_NTER"/>
    <property type="match status" value="1"/>
</dbReference>
<sequence>MATPQRPSGLIGNKGIELLTAGTPNGFKISILLEELKEAYGKKYTYQNLDIVKYNDQKEPWFIKVGPNGRIPVIIDHDKGGYAVMETLAILNYLAHHYDTDHKFSFEDPLDICTAEQWMAWQHAGLGPMQAQANFYYRFCPERHAFPTQRFFGETERLYGVLEARLANRDYIAGPGRGSYSIVDIAVWPFINSSPATGIDLEKFPHIYGWWERIEERPAVKSGMMVPSGREFPYGYRAVQQRVKEDPQGAEQSEGQLRDALVRAQQQVNYVYQSP</sequence>
<gene>
    <name evidence="5" type="ORF">A1O9_07053</name>
</gene>
<dbReference type="GeneID" id="25281967"/>
<dbReference type="Proteomes" id="UP000027920">
    <property type="component" value="Unassembled WGS sequence"/>
</dbReference>
<dbReference type="SFLD" id="SFLDG01151">
    <property type="entry name" value="Main.2:_Nu-like"/>
    <property type="match status" value="1"/>
</dbReference>
<dbReference type="Pfam" id="PF00043">
    <property type="entry name" value="GST_C"/>
    <property type="match status" value="1"/>
</dbReference>
<dbReference type="STRING" id="1182545.A0A072PC56"/>
<dbReference type="EMBL" id="AMGV01000005">
    <property type="protein sequence ID" value="KEF56863.1"/>
    <property type="molecule type" value="Genomic_DNA"/>
</dbReference>
<dbReference type="PROSITE" id="PS50405">
    <property type="entry name" value="GST_CTER"/>
    <property type="match status" value="1"/>
</dbReference>
<dbReference type="RefSeq" id="XP_013259453.1">
    <property type="nucleotide sequence ID" value="XM_013403999.1"/>
</dbReference>
<feature type="domain" description="GST N-terminal" evidence="3">
    <location>
        <begin position="13"/>
        <end position="102"/>
    </location>
</feature>
<dbReference type="AlphaFoldDB" id="A0A072PC56"/>
<protein>
    <recommendedName>
        <fullName evidence="7">Glutathione S-transferase</fullName>
    </recommendedName>
</protein>
<dbReference type="SUPFAM" id="SSF52833">
    <property type="entry name" value="Thioredoxin-like"/>
    <property type="match status" value="1"/>
</dbReference>
<evidence type="ECO:0000259" key="3">
    <source>
        <dbReference type="PROSITE" id="PS50404"/>
    </source>
</evidence>
<dbReference type="VEuPathDB" id="FungiDB:A1O9_07053"/>
<accession>A0A072PC56</accession>
<name>A0A072PC56_9EURO</name>
<comment type="similarity">
    <text evidence="1 2">Belongs to the GST superfamily.</text>
</comment>
<dbReference type="CDD" id="cd03048">
    <property type="entry name" value="GST_N_Ure2p_like"/>
    <property type="match status" value="1"/>
</dbReference>
<organism evidence="5 6">
    <name type="scientific">Exophiala aquamarina CBS 119918</name>
    <dbReference type="NCBI Taxonomy" id="1182545"/>
    <lineage>
        <taxon>Eukaryota</taxon>
        <taxon>Fungi</taxon>
        <taxon>Dikarya</taxon>
        <taxon>Ascomycota</taxon>
        <taxon>Pezizomycotina</taxon>
        <taxon>Eurotiomycetes</taxon>
        <taxon>Chaetothyriomycetidae</taxon>
        <taxon>Chaetothyriales</taxon>
        <taxon>Herpotrichiellaceae</taxon>
        <taxon>Exophiala</taxon>
    </lineage>
</organism>
<dbReference type="HOGENOM" id="CLU_011226_14_0_1"/>
<feature type="domain" description="GST C-terminal" evidence="4">
    <location>
        <begin position="108"/>
        <end position="236"/>
    </location>
</feature>
<dbReference type="OrthoDB" id="422574at2759"/>